<reference evidence="1 2" key="1">
    <citation type="journal article" date="2019" name="Environ. Microbiol.">
        <title>At the nexus of three kingdoms: the genome of the mycorrhizal fungus Gigaspora margarita provides insights into plant, endobacterial and fungal interactions.</title>
        <authorList>
            <person name="Venice F."/>
            <person name="Ghignone S."/>
            <person name="Salvioli di Fossalunga A."/>
            <person name="Amselem J."/>
            <person name="Novero M."/>
            <person name="Xianan X."/>
            <person name="Sedzielewska Toro K."/>
            <person name="Morin E."/>
            <person name="Lipzen A."/>
            <person name="Grigoriev I.V."/>
            <person name="Henrissat B."/>
            <person name="Martin F.M."/>
            <person name="Bonfante P."/>
        </authorList>
    </citation>
    <scope>NUCLEOTIDE SEQUENCE [LARGE SCALE GENOMIC DNA]</scope>
    <source>
        <strain evidence="1 2">BEG34</strain>
    </source>
</reference>
<comment type="caution">
    <text evidence="1">The sequence shown here is derived from an EMBL/GenBank/DDBJ whole genome shotgun (WGS) entry which is preliminary data.</text>
</comment>
<evidence type="ECO:0000313" key="2">
    <source>
        <dbReference type="Proteomes" id="UP000439903"/>
    </source>
</evidence>
<accession>A0A8H4EM01</accession>
<dbReference type="Proteomes" id="UP000439903">
    <property type="component" value="Unassembled WGS sequence"/>
</dbReference>
<dbReference type="OrthoDB" id="409543at2759"/>
<dbReference type="EMBL" id="WTPW01000411">
    <property type="protein sequence ID" value="KAF0514296.1"/>
    <property type="molecule type" value="Genomic_DNA"/>
</dbReference>
<protein>
    <submittedName>
        <fullName evidence="1">Wd repeat and sof domain-containing protein 1</fullName>
    </submittedName>
</protein>
<gene>
    <name evidence="1" type="ORF">F8M41_017662</name>
</gene>
<proteinExistence type="predicted"/>
<dbReference type="AlphaFoldDB" id="A0A8H4EM01"/>
<name>A0A8H4EM01_GIGMA</name>
<organism evidence="1 2">
    <name type="scientific">Gigaspora margarita</name>
    <dbReference type="NCBI Taxonomy" id="4874"/>
    <lineage>
        <taxon>Eukaryota</taxon>
        <taxon>Fungi</taxon>
        <taxon>Fungi incertae sedis</taxon>
        <taxon>Mucoromycota</taxon>
        <taxon>Glomeromycotina</taxon>
        <taxon>Glomeromycetes</taxon>
        <taxon>Diversisporales</taxon>
        <taxon>Gigasporaceae</taxon>
        <taxon>Gigaspora</taxon>
    </lineage>
</organism>
<evidence type="ECO:0000313" key="1">
    <source>
        <dbReference type="EMBL" id="KAF0514296.1"/>
    </source>
</evidence>
<sequence length="128" mass="15451">MTREDLNKYLYMMPVFLFEPLWLKADLYSKEIQLNPNLYNMQDAFNPKLLNYEFPKNTFDNSTNPLKLGIRITFFRGVFTFHWHNQWTAEIHPTFWLGIMQSAYDAFLEGRDSHIYDLIFVFIKLIIL</sequence>
<keyword evidence="2" id="KW-1185">Reference proteome</keyword>